<keyword evidence="7 11" id="KW-0067">ATP-binding</keyword>
<dbReference type="NCBIfam" id="TIGR03828">
    <property type="entry name" value="pfkB"/>
    <property type="match status" value="1"/>
</dbReference>
<evidence type="ECO:0000313" key="14">
    <source>
        <dbReference type="Proteomes" id="UP001367922"/>
    </source>
</evidence>
<accession>A0ABU8G1M7</accession>
<dbReference type="InterPro" id="IPR017583">
    <property type="entry name" value="Tagatose/fructose_Pkinase"/>
</dbReference>
<comment type="caution">
    <text evidence="13">The sequence shown here is derived from an EMBL/GenBank/DDBJ whole genome shotgun (WGS) entry which is preliminary data.</text>
</comment>
<gene>
    <name evidence="13" type="primary">pfkB</name>
    <name evidence="13" type="ORF">WAX78_22225</name>
</gene>
<dbReference type="InterPro" id="IPR002173">
    <property type="entry name" value="Carboh/pur_kinase_PfkB_CS"/>
</dbReference>
<sequence>MIYTVTLNPSVDYVVQVNNFALHSLNRMEKEVKYPGGKGINVSRVLKRIDVSSKALGFIGGFTGRFIQEKLEEEGIATDFIEVDGDSRINIKLKTEQETEINGRGPVILSEQLERLIQQIGNLQEGDVLLLAGSIPPSLPESLYKEITKECSARGVKVAVDASGKALIDVVKHRPFFIKPNHHELGELFDVEIQSIQDAALYGKKLLEMGAEHVVVSMAGDGALFLAKGHAYFANVPKGQVVNSVGAGDSLVAGFLGTYEKTRDLKEAFRFGVATGSATAFSSDLAEKEKIEELLLQVEVQSLSYINGQ</sequence>
<evidence type="ECO:0000256" key="9">
    <source>
        <dbReference type="ARBA" id="ARBA00047745"/>
    </source>
</evidence>
<keyword evidence="6 11" id="KW-0418">Kinase</keyword>
<protein>
    <recommendedName>
        <fullName evidence="3 11">1-phosphofructokinase</fullName>
        <shortName evidence="11">Fru1PK</shortName>
        <ecNumber evidence="2 11">2.7.1.56</ecNumber>
    </recommendedName>
    <alternativeName>
        <fullName evidence="8 11">Fructose 1-phosphate kinase</fullName>
    </alternativeName>
</protein>
<comment type="similarity">
    <text evidence="1 11">Belongs to the carbohydrate kinase PfkB family.</text>
</comment>
<feature type="domain" description="Carbohydrate kinase PfkB" evidence="12">
    <location>
        <begin position="7"/>
        <end position="284"/>
    </location>
</feature>
<keyword evidence="14" id="KW-1185">Reference proteome</keyword>
<dbReference type="Pfam" id="PF00294">
    <property type="entry name" value="PfkB"/>
    <property type="match status" value="1"/>
</dbReference>
<evidence type="ECO:0000256" key="8">
    <source>
        <dbReference type="ARBA" id="ARBA00032802"/>
    </source>
</evidence>
<keyword evidence="5 11" id="KW-0547">Nucleotide-binding</keyword>
<evidence type="ECO:0000313" key="13">
    <source>
        <dbReference type="EMBL" id="MEI4832129.1"/>
    </source>
</evidence>
<dbReference type="EMBL" id="JBAWSV010000010">
    <property type="protein sequence ID" value="MEI4832129.1"/>
    <property type="molecule type" value="Genomic_DNA"/>
</dbReference>
<evidence type="ECO:0000259" key="12">
    <source>
        <dbReference type="Pfam" id="PF00294"/>
    </source>
</evidence>
<name>A0ABU8G1M7_9BACI</name>
<reference evidence="13 14" key="1">
    <citation type="submission" date="2024-01" db="EMBL/GenBank/DDBJ databases">
        <title>Seven novel Bacillus-like species.</title>
        <authorList>
            <person name="Liu G."/>
        </authorList>
    </citation>
    <scope>NUCLEOTIDE SEQUENCE [LARGE SCALE GENOMIC DNA]</scope>
    <source>
        <strain evidence="13 14">FJAT-53711</strain>
    </source>
</reference>
<dbReference type="InterPro" id="IPR011611">
    <property type="entry name" value="PfkB_dom"/>
</dbReference>
<comment type="catalytic activity">
    <reaction evidence="9 11">
        <text>beta-D-fructose 1-phosphate + ATP = beta-D-fructose 1,6-bisphosphate + ADP + H(+)</text>
        <dbReference type="Rhea" id="RHEA:14213"/>
        <dbReference type="ChEBI" id="CHEBI:15378"/>
        <dbReference type="ChEBI" id="CHEBI:30616"/>
        <dbReference type="ChEBI" id="CHEBI:32966"/>
        <dbReference type="ChEBI" id="CHEBI:138881"/>
        <dbReference type="ChEBI" id="CHEBI:456216"/>
        <dbReference type="EC" id="2.7.1.56"/>
    </reaction>
</comment>
<evidence type="ECO:0000256" key="1">
    <source>
        <dbReference type="ARBA" id="ARBA00010688"/>
    </source>
</evidence>
<dbReference type="PANTHER" id="PTHR46566:SF1">
    <property type="entry name" value="1-PHOSPHOFRUCTOKINASE"/>
    <property type="match status" value="1"/>
</dbReference>
<evidence type="ECO:0000256" key="10">
    <source>
        <dbReference type="PIRNR" id="PIRNR000535"/>
    </source>
</evidence>
<dbReference type="PROSITE" id="PS00584">
    <property type="entry name" value="PFKB_KINASES_2"/>
    <property type="match status" value="1"/>
</dbReference>
<evidence type="ECO:0000256" key="5">
    <source>
        <dbReference type="ARBA" id="ARBA00022741"/>
    </source>
</evidence>
<dbReference type="InterPro" id="IPR022463">
    <property type="entry name" value="1-PFruKinase"/>
</dbReference>
<evidence type="ECO:0000256" key="7">
    <source>
        <dbReference type="ARBA" id="ARBA00022840"/>
    </source>
</evidence>
<evidence type="ECO:0000256" key="3">
    <source>
        <dbReference type="ARBA" id="ARBA00013596"/>
    </source>
</evidence>
<organism evidence="13 14">
    <name type="scientific">Bacillus yunxiaonensis</name>
    <dbReference type="NCBI Taxonomy" id="3127665"/>
    <lineage>
        <taxon>Bacteria</taxon>
        <taxon>Bacillati</taxon>
        <taxon>Bacillota</taxon>
        <taxon>Bacilli</taxon>
        <taxon>Bacillales</taxon>
        <taxon>Bacillaceae</taxon>
        <taxon>Bacillus</taxon>
    </lineage>
</organism>
<keyword evidence="4 10" id="KW-0808">Transferase</keyword>
<dbReference type="NCBIfam" id="TIGR03168">
    <property type="entry name" value="1-PFK"/>
    <property type="match status" value="1"/>
</dbReference>
<proteinExistence type="inferred from homology"/>
<dbReference type="CDD" id="cd01164">
    <property type="entry name" value="FruK_PfkB_like"/>
    <property type="match status" value="1"/>
</dbReference>
<dbReference type="Gene3D" id="3.40.1190.20">
    <property type="match status" value="1"/>
</dbReference>
<dbReference type="Proteomes" id="UP001367922">
    <property type="component" value="Unassembled WGS sequence"/>
</dbReference>
<evidence type="ECO:0000256" key="11">
    <source>
        <dbReference type="RuleBase" id="RU369061"/>
    </source>
</evidence>
<dbReference type="PIRSF" id="PIRSF000535">
    <property type="entry name" value="1PFK/6PFK/LacC"/>
    <property type="match status" value="1"/>
</dbReference>
<dbReference type="SUPFAM" id="SSF53613">
    <property type="entry name" value="Ribokinase-like"/>
    <property type="match status" value="1"/>
</dbReference>
<dbReference type="PANTHER" id="PTHR46566">
    <property type="entry name" value="1-PHOSPHOFRUCTOKINASE-RELATED"/>
    <property type="match status" value="1"/>
</dbReference>
<evidence type="ECO:0000256" key="2">
    <source>
        <dbReference type="ARBA" id="ARBA00012131"/>
    </source>
</evidence>
<dbReference type="RefSeq" id="WP_336484264.1">
    <property type="nucleotide sequence ID" value="NZ_JBAWSV010000010.1"/>
</dbReference>
<dbReference type="GO" id="GO:0008662">
    <property type="term" value="F:1-phosphofructokinase activity"/>
    <property type="evidence" value="ECO:0007669"/>
    <property type="project" value="UniProtKB-EC"/>
</dbReference>
<comment type="function">
    <text evidence="11">Catalyzes the ATP-dependent phosphorylation of fructose-l-phosphate to fructose-l,6-bisphosphate.</text>
</comment>
<dbReference type="InterPro" id="IPR029056">
    <property type="entry name" value="Ribokinase-like"/>
</dbReference>
<evidence type="ECO:0000256" key="4">
    <source>
        <dbReference type="ARBA" id="ARBA00022679"/>
    </source>
</evidence>
<evidence type="ECO:0000256" key="6">
    <source>
        <dbReference type="ARBA" id="ARBA00022777"/>
    </source>
</evidence>
<dbReference type="EC" id="2.7.1.56" evidence="2 11"/>